<dbReference type="EMBL" id="KK117829">
    <property type="protein sequence ID" value="KFM71505.1"/>
    <property type="molecule type" value="Genomic_DNA"/>
</dbReference>
<evidence type="ECO:0000313" key="3">
    <source>
        <dbReference type="Proteomes" id="UP000054359"/>
    </source>
</evidence>
<accession>A0A087U2B6</accession>
<name>A0A087U2B6_STEMI</name>
<reference evidence="2 3" key="1">
    <citation type="submission" date="2013-11" db="EMBL/GenBank/DDBJ databases">
        <title>Genome sequencing of Stegodyphus mimosarum.</title>
        <authorList>
            <person name="Bechsgaard J."/>
        </authorList>
    </citation>
    <scope>NUCLEOTIDE SEQUENCE [LARGE SCALE GENOMIC DNA]</scope>
</reference>
<dbReference type="STRING" id="407821.A0A087U2B6"/>
<evidence type="ECO:0000313" key="2">
    <source>
        <dbReference type="EMBL" id="KFM71505.1"/>
    </source>
</evidence>
<dbReference type="Proteomes" id="UP000054359">
    <property type="component" value="Unassembled WGS sequence"/>
</dbReference>
<dbReference type="AlphaFoldDB" id="A0A087U2B6"/>
<sequence length="275" mass="29514">MLLSQDSGSRDRSSMGINDHKMQEESSDDDDEKVDVGSVADLRPNFCFSGEQEVPSNGLRSKENNNETTKRDSYSLSGSFDKNRTSPTAPSPVVSSEGGPSVSVSSSFPPSHMMPYLYTSGLYLPPPPGVFLPGGNPAPFPLAGPFGQSPPTSSFHPNLLYNAHLAMSQSLFNQSYSPTSDPMKYHHQRFWPYPVVTTPVSLSGSQPVLSELRSPMSTGSPYDSSHFKCSSSPGSDGGTSSVGSSSSDLKSMENMVNGLERQQGMPVTLSTLRDK</sequence>
<feature type="compositionally biased region" description="Low complexity" evidence="1">
    <location>
        <begin position="85"/>
        <end position="107"/>
    </location>
</feature>
<evidence type="ECO:0000256" key="1">
    <source>
        <dbReference type="SAM" id="MobiDB-lite"/>
    </source>
</evidence>
<keyword evidence="3" id="KW-1185">Reference proteome</keyword>
<dbReference type="OMA" id="HHQRFWP"/>
<organism evidence="2 3">
    <name type="scientific">Stegodyphus mimosarum</name>
    <name type="common">African social velvet spider</name>
    <dbReference type="NCBI Taxonomy" id="407821"/>
    <lineage>
        <taxon>Eukaryota</taxon>
        <taxon>Metazoa</taxon>
        <taxon>Ecdysozoa</taxon>
        <taxon>Arthropoda</taxon>
        <taxon>Chelicerata</taxon>
        <taxon>Arachnida</taxon>
        <taxon>Araneae</taxon>
        <taxon>Araneomorphae</taxon>
        <taxon>Entelegynae</taxon>
        <taxon>Eresoidea</taxon>
        <taxon>Eresidae</taxon>
        <taxon>Stegodyphus</taxon>
    </lineage>
</organism>
<feature type="region of interest" description="Disordered" evidence="1">
    <location>
        <begin position="1"/>
        <end position="107"/>
    </location>
</feature>
<gene>
    <name evidence="2" type="ORF">X975_19222</name>
</gene>
<feature type="non-terminal residue" evidence="2">
    <location>
        <position position="275"/>
    </location>
</feature>
<feature type="region of interest" description="Disordered" evidence="1">
    <location>
        <begin position="211"/>
        <end position="275"/>
    </location>
</feature>
<feature type="compositionally biased region" description="Basic and acidic residues" evidence="1">
    <location>
        <begin position="8"/>
        <end position="24"/>
    </location>
</feature>
<feature type="compositionally biased region" description="Basic and acidic residues" evidence="1">
    <location>
        <begin position="60"/>
        <end position="73"/>
    </location>
</feature>
<feature type="compositionally biased region" description="Polar residues" evidence="1">
    <location>
        <begin position="215"/>
        <end position="229"/>
    </location>
</feature>
<feature type="compositionally biased region" description="Low complexity" evidence="1">
    <location>
        <begin position="230"/>
        <end position="247"/>
    </location>
</feature>
<protein>
    <submittedName>
        <fullName evidence="2">Uncharacterized protein</fullName>
    </submittedName>
</protein>
<proteinExistence type="predicted"/>
<dbReference type="OrthoDB" id="6436692at2759"/>